<evidence type="ECO:0000256" key="1">
    <source>
        <dbReference type="ARBA" id="ARBA00022676"/>
    </source>
</evidence>
<dbReference type="OrthoDB" id="9790710at2"/>
<sequence length="404" mass="43390">MKLLVVVSEFPKLTETFAYRNVVEYGRLGHDARIFHVKPFRDREIVHGFVRDLLPRAFTFPYLGARTLGALAAETFRRPGTMARLIGRLLAAHRREPRRGMAVAALFPKAVALGRWCRRNGVEHIHAEFAGHPANAALIAATLADVPFSFSAHANDIFVSQALLPEKARAAAFVRAISAYNVRWLTALPGFPADKLRLIRCGVARETLDAPLPDLPGPEGLRILYVGSLLRKKGVAHLLDALAALPADMAWTARILGGGDLSETLKAQADRLGLTDRVRFDGPQPAETVALAYRDAHVLVVPSIPGDGGRVEGIPVVLMEAMAHGRAVVASDLSGIPELVEPGRTGWLTPPGDARAIAAALTAIARDPGAAFAIARAGRDRIAAEYLVEDNAAALARLMEGARA</sequence>
<reference evidence="4 5" key="1">
    <citation type="submission" date="2015-07" db="EMBL/GenBank/DDBJ databases">
        <authorList>
            <person name="Noorani M."/>
        </authorList>
    </citation>
    <scope>NUCLEOTIDE SEQUENCE [LARGE SCALE GENOMIC DNA]</scope>
    <source>
        <strain evidence="4 5">CECT 5088</strain>
    </source>
</reference>
<dbReference type="Gene3D" id="3.40.50.2000">
    <property type="entry name" value="Glycogen Phosphorylase B"/>
    <property type="match status" value="2"/>
</dbReference>
<dbReference type="GO" id="GO:0016757">
    <property type="term" value="F:glycosyltransferase activity"/>
    <property type="evidence" value="ECO:0007669"/>
    <property type="project" value="UniProtKB-KW"/>
</dbReference>
<dbReference type="AlphaFoldDB" id="A0A0M6XUK8"/>
<accession>A0A0M6XUK8</accession>
<dbReference type="PANTHER" id="PTHR12526">
    <property type="entry name" value="GLYCOSYLTRANSFERASE"/>
    <property type="match status" value="1"/>
</dbReference>
<feature type="domain" description="Glycosyl transferase family 1" evidence="3">
    <location>
        <begin position="222"/>
        <end position="379"/>
    </location>
</feature>
<protein>
    <submittedName>
        <fullName evidence="4">GDP-mannose-dependent alpha-(1-6)-phosphatidylinositol monomannoside mannosyltransferase</fullName>
        <ecNumber evidence="4">2.4.1.57</ecNumber>
    </submittedName>
</protein>
<dbReference type="STRING" id="282197.SAMN04488517_1177"/>
<evidence type="ECO:0000259" key="3">
    <source>
        <dbReference type="Pfam" id="PF00534"/>
    </source>
</evidence>
<evidence type="ECO:0000313" key="4">
    <source>
        <dbReference type="EMBL" id="CTQ34790.1"/>
    </source>
</evidence>
<gene>
    <name evidence="4" type="primary">pimB_2</name>
    <name evidence="4" type="ORF">JAN5088_03586</name>
</gene>
<keyword evidence="1 4" id="KW-0328">Glycosyltransferase</keyword>
<dbReference type="EMBL" id="CXPG01000026">
    <property type="protein sequence ID" value="CTQ34790.1"/>
    <property type="molecule type" value="Genomic_DNA"/>
</dbReference>
<keyword evidence="5" id="KW-1185">Reference proteome</keyword>
<evidence type="ECO:0000313" key="5">
    <source>
        <dbReference type="Proteomes" id="UP000048908"/>
    </source>
</evidence>
<dbReference type="SUPFAM" id="SSF53756">
    <property type="entry name" value="UDP-Glycosyltransferase/glycogen phosphorylase"/>
    <property type="match status" value="1"/>
</dbReference>
<dbReference type="EC" id="2.4.1.57" evidence="4"/>
<dbReference type="Pfam" id="PF00534">
    <property type="entry name" value="Glycos_transf_1"/>
    <property type="match status" value="1"/>
</dbReference>
<dbReference type="PANTHER" id="PTHR12526:SF510">
    <property type="entry name" value="D-INOSITOL 3-PHOSPHATE GLYCOSYLTRANSFERASE"/>
    <property type="match status" value="1"/>
</dbReference>
<name>A0A0M6XUK8_9RHOB</name>
<proteinExistence type="predicted"/>
<evidence type="ECO:0000256" key="2">
    <source>
        <dbReference type="ARBA" id="ARBA00022679"/>
    </source>
</evidence>
<organism evidence="4 5">
    <name type="scientific">Jannaschia rubra</name>
    <dbReference type="NCBI Taxonomy" id="282197"/>
    <lineage>
        <taxon>Bacteria</taxon>
        <taxon>Pseudomonadati</taxon>
        <taxon>Pseudomonadota</taxon>
        <taxon>Alphaproteobacteria</taxon>
        <taxon>Rhodobacterales</taxon>
        <taxon>Roseobacteraceae</taxon>
        <taxon>Jannaschia</taxon>
    </lineage>
</organism>
<dbReference type="InterPro" id="IPR001296">
    <property type="entry name" value="Glyco_trans_1"/>
</dbReference>
<keyword evidence="2 4" id="KW-0808">Transferase</keyword>
<dbReference type="Proteomes" id="UP000048908">
    <property type="component" value="Unassembled WGS sequence"/>
</dbReference>
<dbReference type="RefSeq" id="WP_055684155.1">
    <property type="nucleotide sequence ID" value="NZ_CXPG01000026.1"/>
</dbReference>